<evidence type="ECO:0000256" key="4">
    <source>
        <dbReference type="ARBA" id="ARBA00022692"/>
    </source>
</evidence>
<dbReference type="EMBL" id="CM004390">
    <property type="protein sequence ID" value="OAY52286.1"/>
    <property type="molecule type" value="Genomic_DNA"/>
</dbReference>
<comment type="caution">
    <text evidence="10">The sequence shown here is derived from an EMBL/GenBank/DDBJ whole genome shotgun (WGS) entry which is preliminary data.</text>
</comment>
<evidence type="ECO:0000256" key="1">
    <source>
        <dbReference type="ARBA" id="ARBA00004370"/>
    </source>
</evidence>
<dbReference type="GO" id="GO:0006886">
    <property type="term" value="P:intracellular protein transport"/>
    <property type="evidence" value="ECO:0007669"/>
    <property type="project" value="InterPro"/>
</dbReference>
<feature type="transmembrane region" description="Helical" evidence="9">
    <location>
        <begin position="124"/>
        <end position="154"/>
    </location>
</feature>
<evidence type="ECO:0000256" key="6">
    <source>
        <dbReference type="ARBA" id="ARBA00022989"/>
    </source>
</evidence>
<dbReference type="GO" id="GO:0016020">
    <property type="term" value="C:membrane"/>
    <property type="evidence" value="ECO:0007669"/>
    <property type="project" value="UniProtKB-SubCell"/>
</dbReference>
<dbReference type="HAMAP" id="MF_00422">
    <property type="entry name" value="SecE"/>
    <property type="match status" value="1"/>
</dbReference>
<evidence type="ECO:0000256" key="9">
    <source>
        <dbReference type="SAM" id="Phobius"/>
    </source>
</evidence>
<comment type="subcellular location">
    <subcellularLocation>
        <location evidence="1">Membrane</location>
    </subcellularLocation>
</comment>
<dbReference type="Proteomes" id="UP000091857">
    <property type="component" value="Chromosome 4"/>
</dbReference>
<sequence length="158" mass="17863">MKVVVSGCPRSFSGLVNHPKQPFGFRRCNGIKFNDDNVIKLSQRISGGSTQYFPAKPSSNKYVLSAGRNQYQWSYQDDMPPEPFVLTLVKEVVWGVKWLFSFLIEQPSQLKYLEWPSFQSTLKTATLTLVIVALLIVVLSSVDSVLCYLLALLLRRTA</sequence>
<dbReference type="PANTHER" id="PTHR37247:SF1">
    <property type="entry name" value="TRANSMEMBRANE PROTEIN"/>
    <property type="match status" value="1"/>
</dbReference>
<dbReference type="Gramene" id="Manes.04G071000.4.v8.1">
    <property type="protein sequence ID" value="Manes.04G071000.4.v8.1.CDS"/>
    <property type="gene ID" value="Manes.04G071000.v8.1"/>
</dbReference>
<evidence type="ECO:0000313" key="11">
    <source>
        <dbReference type="Proteomes" id="UP000091857"/>
    </source>
</evidence>
<keyword evidence="7" id="KW-0811">Translocation</keyword>
<keyword evidence="3" id="KW-0813">Transport</keyword>
<dbReference type="InterPro" id="IPR001901">
    <property type="entry name" value="Translocase_SecE/Sec61-g"/>
</dbReference>
<gene>
    <name evidence="10" type="ORF">MANES_04G071000v8</name>
</gene>
<dbReference type="InterPro" id="IPR038379">
    <property type="entry name" value="SecE_sf"/>
</dbReference>
<keyword evidence="5" id="KW-0653">Protein transport</keyword>
<dbReference type="OrthoDB" id="1913236at2759"/>
<dbReference type="GO" id="GO:0006605">
    <property type="term" value="P:protein targeting"/>
    <property type="evidence" value="ECO:0007669"/>
    <property type="project" value="InterPro"/>
</dbReference>
<keyword evidence="4 9" id="KW-0812">Transmembrane</keyword>
<evidence type="ECO:0000256" key="5">
    <source>
        <dbReference type="ARBA" id="ARBA00022927"/>
    </source>
</evidence>
<protein>
    <recommendedName>
        <fullName evidence="12">Protein translocase subunit SecE</fullName>
    </recommendedName>
</protein>
<evidence type="ECO:0000256" key="8">
    <source>
        <dbReference type="ARBA" id="ARBA00023136"/>
    </source>
</evidence>
<dbReference type="OMA" id="KYVEWPS"/>
<evidence type="ECO:0000313" key="10">
    <source>
        <dbReference type="EMBL" id="OAY52286.1"/>
    </source>
</evidence>
<evidence type="ECO:0000256" key="2">
    <source>
        <dbReference type="ARBA" id="ARBA00008274"/>
    </source>
</evidence>
<dbReference type="Pfam" id="PF00584">
    <property type="entry name" value="SecE"/>
    <property type="match status" value="1"/>
</dbReference>
<dbReference type="AlphaFoldDB" id="A0A2C9W0E6"/>
<accession>A0A2C9W0E6</accession>
<evidence type="ECO:0008006" key="12">
    <source>
        <dbReference type="Google" id="ProtNLM"/>
    </source>
</evidence>
<keyword evidence="8 9" id="KW-0472">Membrane</keyword>
<reference evidence="11" key="1">
    <citation type="journal article" date="2016" name="Nat. Biotechnol.">
        <title>Sequencing wild and cultivated cassava and related species reveals extensive interspecific hybridization and genetic diversity.</title>
        <authorList>
            <person name="Bredeson J.V."/>
            <person name="Lyons J.B."/>
            <person name="Prochnik S.E."/>
            <person name="Wu G.A."/>
            <person name="Ha C.M."/>
            <person name="Edsinger-Gonzales E."/>
            <person name="Grimwood J."/>
            <person name="Schmutz J."/>
            <person name="Rabbi I.Y."/>
            <person name="Egesi C."/>
            <person name="Nauluvula P."/>
            <person name="Lebot V."/>
            <person name="Ndunguru J."/>
            <person name="Mkamilo G."/>
            <person name="Bart R.S."/>
            <person name="Setter T.L."/>
            <person name="Gleadow R.M."/>
            <person name="Kulakow P."/>
            <person name="Ferguson M.E."/>
            <person name="Rounsley S."/>
            <person name="Rokhsar D.S."/>
        </authorList>
    </citation>
    <scope>NUCLEOTIDE SEQUENCE [LARGE SCALE GENOMIC DNA]</scope>
    <source>
        <strain evidence="11">cv. AM560-2</strain>
    </source>
</reference>
<dbReference type="STRING" id="3983.A0A2C9W0E6"/>
<name>A0A2C9W0E6_MANES</name>
<evidence type="ECO:0000256" key="3">
    <source>
        <dbReference type="ARBA" id="ARBA00022448"/>
    </source>
</evidence>
<dbReference type="Gramene" id="Manes.04G071000.3.v8.1">
    <property type="protein sequence ID" value="Manes.04G071000.3.v8.1.CDS"/>
    <property type="gene ID" value="Manes.04G071000.v8.1"/>
</dbReference>
<keyword evidence="11" id="KW-1185">Reference proteome</keyword>
<organism evidence="10 11">
    <name type="scientific">Manihot esculenta</name>
    <name type="common">Cassava</name>
    <name type="synonym">Jatropha manihot</name>
    <dbReference type="NCBI Taxonomy" id="3983"/>
    <lineage>
        <taxon>Eukaryota</taxon>
        <taxon>Viridiplantae</taxon>
        <taxon>Streptophyta</taxon>
        <taxon>Embryophyta</taxon>
        <taxon>Tracheophyta</taxon>
        <taxon>Spermatophyta</taxon>
        <taxon>Magnoliopsida</taxon>
        <taxon>eudicotyledons</taxon>
        <taxon>Gunneridae</taxon>
        <taxon>Pentapetalae</taxon>
        <taxon>rosids</taxon>
        <taxon>fabids</taxon>
        <taxon>Malpighiales</taxon>
        <taxon>Euphorbiaceae</taxon>
        <taxon>Crotonoideae</taxon>
        <taxon>Manihoteae</taxon>
        <taxon>Manihot</taxon>
    </lineage>
</organism>
<dbReference type="Gene3D" id="1.20.5.1030">
    <property type="entry name" value="Preprotein translocase secy subunit"/>
    <property type="match status" value="1"/>
</dbReference>
<evidence type="ECO:0000256" key="7">
    <source>
        <dbReference type="ARBA" id="ARBA00023010"/>
    </source>
</evidence>
<comment type="similarity">
    <text evidence="2">Belongs to the SecE/SEC61-gamma family.</text>
</comment>
<dbReference type="PANTHER" id="PTHR37247">
    <property type="entry name" value="TRANSMEMBRANE PROTEIN"/>
    <property type="match status" value="1"/>
</dbReference>
<keyword evidence="6 9" id="KW-1133">Transmembrane helix</keyword>
<proteinExistence type="inferred from homology"/>